<feature type="transmembrane region" description="Helical" evidence="1">
    <location>
        <begin position="23"/>
        <end position="48"/>
    </location>
</feature>
<dbReference type="EMBL" id="CAJPDT010000183">
    <property type="protein sequence ID" value="CAF9942376.1"/>
    <property type="molecule type" value="Genomic_DNA"/>
</dbReference>
<keyword evidence="1" id="KW-0812">Transmembrane</keyword>
<evidence type="ECO:0000313" key="3">
    <source>
        <dbReference type="Proteomes" id="UP000664534"/>
    </source>
</evidence>
<dbReference type="Proteomes" id="UP000664534">
    <property type="component" value="Unassembled WGS sequence"/>
</dbReference>
<gene>
    <name evidence="2" type="ORF">IMSHALPRED_003647</name>
</gene>
<dbReference type="OrthoDB" id="5427664at2759"/>
<organism evidence="2 3">
    <name type="scientific">Imshaugia aleurites</name>
    <dbReference type="NCBI Taxonomy" id="172621"/>
    <lineage>
        <taxon>Eukaryota</taxon>
        <taxon>Fungi</taxon>
        <taxon>Dikarya</taxon>
        <taxon>Ascomycota</taxon>
        <taxon>Pezizomycotina</taxon>
        <taxon>Lecanoromycetes</taxon>
        <taxon>OSLEUM clade</taxon>
        <taxon>Lecanoromycetidae</taxon>
        <taxon>Lecanorales</taxon>
        <taxon>Lecanorineae</taxon>
        <taxon>Parmeliaceae</taxon>
        <taxon>Imshaugia</taxon>
    </lineage>
</organism>
<evidence type="ECO:0000313" key="2">
    <source>
        <dbReference type="EMBL" id="CAF9942376.1"/>
    </source>
</evidence>
<accession>A0A8H3PIS8</accession>
<dbReference type="PANTHER" id="PTHR37577:SF1">
    <property type="entry name" value="INTEGRAL MEMBRANE PROTEIN"/>
    <property type="match status" value="1"/>
</dbReference>
<proteinExistence type="predicted"/>
<feature type="transmembrane region" description="Helical" evidence="1">
    <location>
        <begin position="231"/>
        <end position="252"/>
    </location>
</feature>
<protein>
    <submittedName>
        <fullName evidence="2">Uncharacterized protein</fullName>
    </submittedName>
</protein>
<comment type="caution">
    <text evidence="2">The sequence shown here is derived from an EMBL/GenBank/DDBJ whole genome shotgun (WGS) entry which is preliminary data.</text>
</comment>
<reference evidence="2" key="1">
    <citation type="submission" date="2021-03" db="EMBL/GenBank/DDBJ databases">
        <authorList>
            <person name="Tagirdzhanova G."/>
        </authorList>
    </citation>
    <scope>NUCLEOTIDE SEQUENCE</scope>
</reference>
<sequence length="465" mass="50337">MGNCASIVDCSSTDQPVESDPDVAGIGVLVSFGATAIITFIAIVVGYLTDSLPDSTLTELDRACIVKLQWWPWKSDGALGTLLRQSTATTTAILLLRSAIPDQNLGAEEKRQRDRARRSKGLERFILALSDQQLVTGFAVLIAGAEQGATYRKLQQRRRWWKHCHNWVKHRSAFRRRVVEIMYLNQEMQRSFLGEILTLLFGVSYGISQVITNRNQVPIAGLSGDQNAMSFGQLVPLLLIALPMLAAGEVYFERHDEVGSLPLPSEPFVAQLDPATLLMQDDTDAAVAKTLHMMTNSMAGRYNTSASTPRQALNYQSGFLSLDTSVGIPLSEMTNSTAAERSANSPAIAPNPRGGESITAAAAVPDDDVPAITRADTESGGHRITPPANSRFLRTPLRKARCLLIIFLLQAIFYVFFAITLAGVGAAYLYGIPAIISAIGSVVVVAAVIANFGLQVKEGWGSEET</sequence>
<keyword evidence="3" id="KW-1185">Reference proteome</keyword>
<keyword evidence="1" id="KW-1133">Transmembrane helix</keyword>
<name>A0A8H3PIS8_9LECA</name>
<dbReference type="InterPro" id="IPR053018">
    <property type="entry name" value="Elsinochrome_Biosynth-Asso"/>
</dbReference>
<dbReference type="AlphaFoldDB" id="A0A8H3PIS8"/>
<keyword evidence="1" id="KW-0472">Membrane</keyword>
<feature type="transmembrane region" description="Helical" evidence="1">
    <location>
        <begin position="434"/>
        <end position="454"/>
    </location>
</feature>
<dbReference type="PANTHER" id="PTHR37577">
    <property type="entry name" value="INTEGRAL MEMBRANE PROTEIN"/>
    <property type="match status" value="1"/>
</dbReference>
<feature type="transmembrane region" description="Helical" evidence="1">
    <location>
        <begin position="402"/>
        <end position="428"/>
    </location>
</feature>
<evidence type="ECO:0000256" key="1">
    <source>
        <dbReference type="SAM" id="Phobius"/>
    </source>
</evidence>
<feature type="transmembrane region" description="Helical" evidence="1">
    <location>
        <begin position="192"/>
        <end position="211"/>
    </location>
</feature>